<keyword evidence="1" id="KW-1133">Transmembrane helix</keyword>
<accession>A0A9E5MP38</accession>
<dbReference type="RefSeq" id="WP_167191251.1">
    <property type="nucleotide sequence ID" value="NZ_JAAONZ010000020.1"/>
</dbReference>
<keyword evidence="1" id="KW-0472">Membrane</keyword>
<dbReference type="InterPro" id="IPR011744">
    <property type="entry name" value="ATPase_gene1"/>
</dbReference>
<keyword evidence="1" id="KW-0812">Transmembrane</keyword>
<name>A0A9E5MP38_9GAMM</name>
<protein>
    <submittedName>
        <fullName evidence="2">F0F1 ATP synthase subunit</fullName>
    </submittedName>
</protein>
<reference evidence="2" key="1">
    <citation type="submission" date="2020-03" db="EMBL/GenBank/DDBJ databases">
        <authorList>
            <person name="Guo F."/>
        </authorList>
    </citation>
    <scope>NUCLEOTIDE SEQUENCE</scope>
    <source>
        <strain evidence="2">JCM 30134</strain>
    </source>
</reference>
<gene>
    <name evidence="2" type="ORF">G8770_20000</name>
</gene>
<dbReference type="InterPro" id="IPR032820">
    <property type="entry name" value="ATPase_put"/>
</dbReference>
<sequence length="91" mass="10289">MKEREELKKKVSRQVKRLDNARRDTSVLAQMGYFGSVGLLFVLPVVGGAYFGAWLDEKLPGFSSSWTVSFIVLGVIVGALNVYWFIRNMED</sequence>
<dbReference type="Pfam" id="PF09527">
    <property type="entry name" value="ATPase_gene1"/>
    <property type="match status" value="1"/>
</dbReference>
<organism evidence="2 3">
    <name type="scientific">Pseudomaricurvus hydrocarbonicus</name>
    <dbReference type="NCBI Taxonomy" id="1470433"/>
    <lineage>
        <taxon>Bacteria</taxon>
        <taxon>Pseudomonadati</taxon>
        <taxon>Pseudomonadota</taxon>
        <taxon>Gammaproteobacteria</taxon>
        <taxon>Cellvibrionales</taxon>
        <taxon>Cellvibrionaceae</taxon>
        <taxon>Pseudomaricurvus</taxon>
    </lineage>
</organism>
<keyword evidence="3" id="KW-1185">Reference proteome</keyword>
<dbReference type="EMBL" id="JAAONZ010000020">
    <property type="protein sequence ID" value="NHO67835.1"/>
    <property type="molecule type" value="Genomic_DNA"/>
</dbReference>
<dbReference type="NCBIfam" id="TIGR02230">
    <property type="entry name" value="ATPase_gene1"/>
    <property type="match status" value="1"/>
</dbReference>
<dbReference type="Proteomes" id="UP000787472">
    <property type="component" value="Unassembled WGS sequence"/>
</dbReference>
<feature type="transmembrane region" description="Helical" evidence="1">
    <location>
        <begin position="32"/>
        <end position="54"/>
    </location>
</feature>
<comment type="caution">
    <text evidence="2">The sequence shown here is derived from an EMBL/GenBank/DDBJ whole genome shotgun (WGS) entry which is preliminary data.</text>
</comment>
<evidence type="ECO:0000256" key="1">
    <source>
        <dbReference type="SAM" id="Phobius"/>
    </source>
</evidence>
<evidence type="ECO:0000313" key="3">
    <source>
        <dbReference type="Proteomes" id="UP000787472"/>
    </source>
</evidence>
<feature type="transmembrane region" description="Helical" evidence="1">
    <location>
        <begin position="66"/>
        <end position="86"/>
    </location>
</feature>
<evidence type="ECO:0000313" key="2">
    <source>
        <dbReference type="EMBL" id="NHO67835.1"/>
    </source>
</evidence>
<proteinExistence type="predicted"/>
<dbReference type="AlphaFoldDB" id="A0A9E5MP38"/>